<name>A0ABT2YSD7_9GAMM</name>
<evidence type="ECO:0008006" key="4">
    <source>
        <dbReference type="Google" id="ProtNLM"/>
    </source>
</evidence>
<evidence type="ECO:0000313" key="3">
    <source>
        <dbReference type="Proteomes" id="UP001209713"/>
    </source>
</evidence>
<keyword evidence="3" id="KW-1185">Reference proteome</keyword>
<dbReference type="Proteomes" id="UP001209713">
    <property type="component" value="Unassembled WGS sequence"/>
</dbReference>
<dbReference type="RefSeq" id="WP_263530191.1">
    <property type="nucleotide sequence ID" value="NZ_JAOVZB010000003.1"/>
</dbReference>
<accession>A0ABT2YSD7</accession>
<feature type="coiled-coil region" evidence="1">
    <location>
        <begin position="143"/>
        <end position="212"/>
    </location>
</feature>
<keyword evidence="1" id="KW-0175">Coiled coil</keyword>
<gene>
    <name evidence="2" type="ORF">OFY17_07920</name>
</gene>
<comment type="caution">
    <text evidence="2">The sequence shown here is derived from an EMBL/GenBank/DDBJ whole genome shotgun (WGS) entry which is preliminary data.</text>
</comment>
<dbReference type="EMBL" id="JAOVZB010000003">
    <property type="protein sequence ID" value="MCV2402810.1"/>
    <property type="molecule type" value="Genomic_DNA"/>
</dbReference>
<evidence type="ECO:0000256" key="1">
    <source>
        <dbReference type="SAM" id="Coils"/>
    </source>
</evidence>
<evidence type="ECO:0000313" key="2">
    <source>
        <dbReference type="EMBL" id="MCV2402810.1"/>
    </source>
</evidence>
<organism evidence="2 3">
    <name type="scientific">Marinomonas sargassi</name>
    <dbReference type="NCBI Taxonomy" id="2984494"/>
    <lineage>
        <taxon>Bacteria</taxon>
        <taxon>Pseudomonadati</taxon>
        <taxon>Pseudomonadota</taxon>
        <taxon>Gammaproteobacteria</taxon>
        <taxon>Oceanospirillales</taxon>
        <taxon>Oceanospirillaceae</taxon>
        <taxon>Marinomonas</taxon>
    </lineage>
</organism>
<reference evidence="2 3" key="1">
    <citation type="submission" date="2022-10" db="EMBL/GenBank/DDBJ databases">
        <title>Marinomonas transparenta sp. nov. and Marinomonas sargassi sp. nov., isolated from marine alga (Sargassum natans (L.) Gaillon).</title>
        <authorList>
            <person name="Wang Y."/>
        </authorList>
    </citation>
    <scope>NUCLEOTIDE SEQUENCE [LARGE SCALE GENOMIC DNA]</scope>
    <source>
        <strain evidence="2 3">C2222</strain>
    </source>
</reference>
<sequence length="254" mass="29499">MARKANITSEEIHMACWELMELNQYPNIPRLAEYFSNKDGRKCSNTTFMKAISEWEDLYREHQENQFASLSEVLAPTFKSFNRKLMEQLGQLLDEKTVDAESKQKLKVDAVEGGYLSLSQALSSLQEKFETLSKSYAKSQIELSELKAKLSYSEERRQDLKNQNQVLFHQLKKEKEENNLLAANLSQKEVDLAKLDNELASLKADNRRTFELEQKQATLQKEDSDAKWQNLNDRLDSMTATLLSFQNKDREIDE</sequence>
<proteinExistence type="predicted"/>
<protein>
    <recommendedName>
        <fullName evidence="4">Chromosome partition protein Smc</fullName>
    </recommendedName>
</protein>